<evidence type="ECO:0000313" key="2">
    <source>
        <dbReference type="WBParaSite" id="Pan_g18000.t1"/>
    </source>
</evidence>
<dbReference type="AlphaFoldDB" id="A0A7E4V8Q9"/>
<name>A0A7E4V8Q9_PANRE</name>
<reference evidence="2" key="2">
    <citation type="submission" date="2020-10" db="UniProtKB">
        <authorList>
            <consortium name="WormBaseParasite"/>
        </authorList>
    </citation>
    <scope>IDENTIFICATION</scope>
</reference>
<protein>
    <submittedName>
        <fullName evidence="2">Uncharacterized protein</fullName>
    </submittedName>
</protein>
<organism evidence="1 2">
    <name type="scientific">Panagrellus redivivus</name>
    <name type="common">Microworm</name>
    <dbReference type="NCBI Taxonomy" id="6233"/>
    <lineage>
        <taxon>Eukaryota</taxon>
        <taxon>Metazoa</taxon>
        <taxon>Ecdysozoa</taxon>
        <taxon>Nematoda</taxon>
        <taxon>Chromadorea</taxon>
        <taxon>Rhabditida</taxon>
        <taxon>Tylenchina</taxon>
        <taxon>Panagrolaimomorpha</taxon>
        <taxon>Panagrolaimoidea</taxon>
        <taxon>Panagrolaimidae</taxon>
        <taxon>Panagrellus</taxon>
    </lineage>
</organism>
<keyword evidence="1" id="KW-1185">Reference proteome</keyword>
<reference evidence="1" key="1">
    <citation type="journal article" date="2013" name="Genetics">
        <title>The draft genome and transcriptome of Panagrellus redivivus are shaped by the harsh demands of a free-living lifestyle.</title>
        <authorList>
            <person name="Srinivasan J."/>
            <person name="Dillman A.R."/>
            <person name="Macchietto M.G."/>
            <person name="Heikkinen L."/>
            <person name="Lakso M."/>
            <person name="Fracchia K.M."/>
            <person name="Antoshechkin I."/>
            <person name="Mortazavi A."/>
            <person name="Wong G."/>
            <person name="Sternberg P.W."/>
        </authorList>
    </citation>
    <scope>NUCLEOTIDE SEQUENCE [LARGE SCALE GENOMIC DNA]</scope>
    <source>
        <strain evidence="1">MT8872</strain>
    </source>
</reference>
<evidence type="ECO:0000313" key="1">
    <source>
        <dbReference type="Proteomes" id="UP000492821"/>
    </source>
</evidence>
<accession>A0A7E4V8Q9</accession>
<sequence length="85" mass="9004">MPLIVGRTLGQPPPPTVYGLDGPPTAAQHQLPFQSHSGLRRAESMACSVFPNATFAAGPSNTQSCQAKNDRELTRLCSKLIVANS</sequence>
<dbReference type="WBParaSite" id="Pan_g18000.t1">
    <property type="protein sequence ID" value="Pan_g18000.t1"/>
    <property type="gene ID" value="Pan_g18000"/>
</dbReference>
<dbReference type="Proteomes" id="UP000492821">
    <property type="component" value="Unassembled WGS sequence"/>
</dbReference>
<proteinExistence type="predicted"/>